<protein>
    <submittedName>
        <fullName evidence="3">ComF family protein</fullName>
    </submittedName>
</protein>
<dbReference type="InterPro" id="IPR051910">
    <property type="entry name" value="ComF/GntX_DNA_util-trans"/>
</dbReference>
<dbReference type="Proteomes" id="UP000776629">
    <property type="component" value="Unassembled WGS sequence"/>
</dbReference>
<evidence type="ECO:0000313" key="3">
    <source>
        <dbReference type="EMBL" id="MBM6754706.1"/>
    </source>
</evidence>
<evidence type="ECO:0000313" key="4">
    <source>
        <dbReference type="Proteomes" id="UP000776629"/>
    </source>
</evidence>
<dbReference type="EMBL" id="JACJJQ010000045">
    <property type="protein sequence ID" value="MBM6754706.1"/>
    <property type="molecule type" value="Genomic_DNA"/>
</dbReference>
<dbReference type="SUPFAM" id="SSF53271">
    <property type="entry name" value="PRTase-like"/>
    <property type="match status" value="1"/>
</dbReference>
<name>A0ABS2ER52_9LACO</name>
<evidence type="ECO:0000256" key="1">
    <source>
        <dbReference type="ARBA" id="ARBA00008007"/>
    </source>
</evidence>
<keyword evidence="4" id="KW-1185">Reference proteome</keyword>
<gene>
    <name evidence="3" type="ORF">H5993_08050</name>
</gene>
<dbReference type="PANTHER" id="PTHR47505">
    <property type="entry name" value="DNA UTILIZATION PROTEIN YHGH"/>
    <property type="match status" value="1"/>
</dbReference>
<feature type="domain" description="Phosphoribosyltransferase" evidence="2">
    <location>
        <begin position="135"/>
        <end position="223"/>
    </location>
</feature>
<dbReference type="RefSeq" id="WP_204776960.1">
    <property type="nucleotide sequence ID" value="NZ_JACJJQ010000045.1"/>
</dbReference>
<comment type="caution">
    <text evidence="3">The sequence shown here is derived from an EMBL/GenBank/DDBJ whole genome shotgun (WGS) entry which is preliminary data.</text>
</comment>
<dbReference type="InterPro" id="IPR029057">
    <property type="entry name" value="PRTase-like"/>
</dbReference>
<reference evidence="3 4" key="1">
    <citation type="journal article" date="2021" name="Sci. Rep.">
        <title>The distribution of antibiotic resistance genes in chicken gut microbiota commensals.</title>
        <authorList>
            <person name="Juricova H."/>
            <person name="Matiasovicova J."/>
            <person name="Kubasova T."/>
            <person name="Cejkova D."/>
            <person name="Rychlik I."/>
        </authorList>
    </citation>
    <scope>NUCLEOTIDE SEQUENCE [LARGE SCALE GENOMIC DNA]</scope>
    <source>
        <strain evidence="3 4">An810</strain>
    </source>
</reference>
<organism evidence="3 4">
    <name type="scientific">Limosilactobacillus alvi</name>
    <dbReference type="NCBI Taxonomy" id="990412"/>
    <lineage>
        <taxon>Bacteria</taxon>
        <taxon>Bacillati</taxon>
        <taxon>Bacillota</taxon>
        <taxon>Bacilli</taxon>
        <taxon>Lactobacillales</taxon>
        <taxon>Lactobacillaceae</taxon>
        <taxon>Limosilactobacillus</taxon>
    </lineage>
</organism>
<dbReference type="CDD" id="cd06223">
    <property type="entry name" value="PRTases_typeI"/>
    <property type="match status" value="1"/>
</dbReference>
<accession>A0ABS2ER52</accession>
<dbReference type="Gene3D" id="3.40.50.2020">
    <property type="match status" value="1"/>
</dbReference>
<evidence type="ECO:0000259" key="2">
    <source>
        <dbReference type="Pfam" id="PF00156"/>
    </source>
</evidence>
<dbReference type="InterPro" id="IPR000836">
    <property type="entry name" value="PRTase_dom"/>
</dbReference>
<dbReference type="PANTHER" id="PTHR47505:SF1">
    <property type="entry name" value="DNA UTILIZATION PROTEIN YHGH"/>
    <property type="match status" value="1"/>
</dbReference>
<dbReference type="Pfam" id="PF00156">
    <property type="entry name" value="Pribosyltran"/>
    <property type="match status" value="1"/>
</dbReference>
<proteinExistence type="inferred from homology"/>
<sequence>MKNCLLCNRRLNWQPSFKALLLLGDIQVPLVCQTCRASFQTWQSPHCVGCGRTSPRGKLCTDCQRWQQQGTPMIEVTTCYQYNSAMHDFMQRYKFHGDYRLRQVFRTQLTQRAKQLGDYFVPVPVSQMTMLTRGFNQVAGLLDLKLTPLLSVKAKTKQAQSTKTRAERLATKQPFEITKGISLPQGPMVLIDDIYTTGRTFHHAIEALHAAGCQDIKGLVLAAARLNN</sequence>
<comment type="similarity">
    <text evidence="1">Belongs to the ComF/GntX family.</text>
</comment>